<evidence type="ECO:0000313" key="10">
    <source>
        <dbReference type="Proteomes" id="UP000620147"/>
    </source>
</evidence>
<reference evidence="9 10" key="1">
    <citation type="submission" date="2020-06" db="EMBL/GenBank/DDBJ databases">
        <title>Characterization of fructooligosaccharide metabolism and fructooligosaccharide-degrading enzymes in human commensal butyrate producers.</title>
        <authorList>
            <person name="Tanno H."/>
            <person name="Fujii T."/>
            <person name="Hirano K."/>
            <person name="Maeno S."/>
            <person name="Tonozuka T."/>
            <person name="Sakamoto M."/>
            <person name="Ohkuma M."/>
            <person name="Tochio T."/>
            <person name="Endo A."/>
        </authorList>
    </citation>
    <scope>NUCLEOTIDE SEQUENCE [LARGE SCALE GENOMIC DNA]</scope>
    <source>
        <strain evidence="9 10">JCM 31056</strain>
    </source>
</reference>
<dbReference type="CDD" id="cd01189">
    <property type="entry name" value="INT_ICEBs1_C_like"/>
    <property type="match status" value="1"/>
</dbReference>
<dbReference type="InterPro" id="IPR013762">
    <property type="entry name" value="Integrase-like_cat_sf"/>
</dbReference>
<keyword evidence="10" id="KW-1185">Reference proteome</keyword>
<dbReference type="Proteomes" id="UP000620147">
    <property type="component" value="Unassembled WGS sequence"/>
</dbReference>
<evidence type="ECO:0000259" key="8">
    <source>
        <dbReference type="PROSITE" id="PS51900"/>
    </source>
</evidence>
<dbReference type="Pfam" id="PF00589">
    <property type="entry name" value="Phage_integrase"/>
    <property type="match status" value="1"/>
</dbReference>
<dbReference type="PROSITE" id="PS51900">
    <property type="entry name" value="CB"/>
    <property type="match status" value="1"/>
</dbReference>
<evidence type="ECO:0000256" key="4">
    <source>
        <dbReference type="ARBA" id="ARBA00023125"/>
    </source>
</evidence>
<evidence type="ECO:0000313" key="9">
    <source>
        <dbReference type="EMBL" id="GFO88872.1"/>
    </source>
</evidence>
<dbReference type="SUPFAM" id="SSF56349">
    <property type="entry name" value="DNA breaking-rejoining enzymes"/>
    <property type="match status" value="1"/>
</dbReference>
<dbReference type="InterPro" id="IPR010998">
    <property type="entry name" value="Integrase_recombinase_N"/>
</dbReference>
<dbReference type="Gene3D" id="1.10.150.130">
    <property type="match status" value="1"/>
</dbReference>
<dbReference type="PROSITE" id="PS51898">
    <property type="entry name" value="TYR_RECOMBINASE"/>
    <property type="match status" value="1"/>
</dbReference>
<comment type="similarity">
    <text evidence="2">Belongs to the 'phage' integrase family.</text>
</comment>
<dbReference type="InterPro" id="IPR011010">
    <property type="entry name" value="DNA_brk_join_enz"/>
</dbReference>
<dbReference type="RefSeq" id="WP_118760596.1">
    <property type="nucleotide sequence ID" value="NZ_BLYJ01000028.1"/>
</dbReference>
<evidence type="ECO:0000256" key="5">
    <source>
        <dbReference type="ARBA" id="ARBA00023172"/>
    </source>
</evidence>
<organism evidence="9 10">
    <name type="scientific">Butyricicoccus faecihominis</name>
    <dbReference type="NCBI Taxonomy" id="1712515"/>
    <lineage>
        <taxon>Bacteria</taxon>
        <taxon>Bacillati</taxon>
        <taxon>Bacillota</taxon>
        <taxon>Clostridia</taxon>
        <taxon>Eubacteriales</taxon>
        <taxon>Butyricicoccaceae</taxon>
        <taxon>Butyricicoccus</taxon>
    </lineage>
</organism>
<keyword evidence="4 6" id="KW-0238">DNA-binding</keyword>
<evidence type="ECO:0000256" key="6">
    <source>
        <dbReference type="PROSITE-ProRule" id="PRU01248"/>
    </source>
</evidence>
<gene>
    <name evidence="9" type="ORF">BUFA31_20360</name>
</gene>
<keyword evidence="5" id="KW-0233">DNA recombination</keyword>
<dbReference type="Gene3D" id="1.10.443.10">
    <property type="entry name" value="Intergrase catalytic core"/>
    <property type="match status" value="1"/>
</dbReference>
<evidence type="ECO:0000256" key="3">
    <source>
        <dbReference type="ARBA" id="ARBA00022908"/>
    </source>
</evidence>
<name>A0ABQ1E1M8_9FIRM</name>
<dbReference type="PANTHER" id="PTHR30349">
    <property type="entry name" value="PHAGE INTEGRASE-RELATED"/>
    <property type="match status" value="1"/>
</dbReference>
<keyword evidence="3" id="KW-0229">DNA integration</keyword>
<dbReference type="InterPro" id="IPR044068">
    <property type="entry name" value="CB"/>
</dbReference>
<dbReference type="PANTHER" id="PTHR30349:SF64">
    <property type="entry name" value="PROPHAGE INTEGRASE INTD-RELATED"/>
    <property type="match status" value="1"/>
</dbReference>
<feature type="domain" description="Core-binding (CB)" evidence="8">
    <location>
        <begin position="67"/>
        <end position="149"/>
    </location>
</feature>
<sequence length="372" mass="42831">MPRKKPTRKDKRFEYKITVGRNIHGKPLRKSFYSTVSLSDAKKKAEEYRVASEVSARTGEAFVPSTGRFAPWARKWLLSYKQPFVEEDTYKLTYVSLVEGHLIPYFGNALLSDIRPVDIQAYFATKTACSESRLKKMRSILNAIFECAIENDLCYKNPAKHCTYRSTAQKHIKHVLSDEQMETVKAYTADRMPEVVLLLETGLRRGELVGLMWSDIDLNEKTLRVQRSMIVRNGTVVANPPKWKSYRTLPLSEEAVQLIRSLPKESLYLFPNEDGKPYCPNTWSQKLKRLMRKLHNEHNEVPVVTAHELRHTYGTYLRRHGADIYTIQKLLGHKDINVTAEIYVHNEIDTLRNVLTSINPTGENQAKTAESS</sequence>
<evidence type="ECO:0000256" key="2">
    <source>
        <dbReference type="ARBA" id="ARBA00008857"/>
    </source>
</evidence>
<dbReference type="EMBL" id="BLYJ01000028">
    <property type="protein sequence ID" value="GFO88872.1"/>
    <property type="molecule type" value="Genomic_DNA"/>
</dbReference>
<dbReference type="InterPro" id="IPR004107">
    <property type="entry name" value="Integrase_SAM-like_N"/>
</dbReference>
<evidence type="ECO:0000256" key="1">
    <source>
        <dbReference type="ARBA" id="ARBA00003283"/>
    </source>
</evidence>
<dbReference type="InterPro" id="IPR002104">
    <property type="entry name" value="Integrase_catalytic"/>
</dbReference>
<proteinExistence type="inferred from homology"/>
<comment type="function">
    <text evidence="1">Site-specific tyrosine recombinase, which acts by catalyzing the cutting and rejoining of the recombining DNA molecules.</text>
</comment>
<protein>
    <submittedName>
        <fullName evidence="9">Site-specific integrase</fullName>
    </submittedName>
</protein>
<comment type="caution">
    <text evidence="9">The sequence shown here is derived from an EMBL/GenBank/DDBJ whole genome shotgun (WGS) entry which is preliminary data.</text>
</comment>
<evidence type="ECO:0000259" key="7">
    <source>
        <dbReference type="PROSITE" id="PS51898"/>
    </source>
</evidence>
<accession>A0ABQ1E1M8</accession>
<dbReference type="InterPro" id="IPR050090">
    <property type="entry name" value="Tyrosine_recombinase_XerCD"/>
</dbReference>
<feature type="domain" description="Tyr recombinase" evidence="7">
    <location>
        <begin position="171"/>
        <end position="356"/>
    </location>
</feature>
<dbReference type="Pfam" id="PF14659">
    <property type="entry name" value="Phage_int_SAM_3"/>
    <property type="match status" value="1"/>
</dbReference>